<dbReference type="SUPFAM" id="SSF53756">
    <property type="entry name" value="UDP-Glycosyltransferase/glycogen phosphorylase"/>
    <property type="match status" value="1"/>
</dbReference>
<keyword evidence="7" id="KW-0735">Signal-anchor</keyword>
<keyword evidence="6 12" id="KW-0812">Transmembrane</keyword>
<reference evidence="15" key="1">
    <citation type="submission" date="2019-08" db="EMBL/GenBank/DDBJ databases">
        <title>The improved chromosome-level genome for the pearl oyster Pinctada fucata martensii using PacBio sequencing and Hi-C.</title>
        <authorList>
            <person name="Zheng Z."/>
        </authorList>
    </citation>
    <scope>NUCLEOTIDE SEQUENCE</scope>
    <source>
        <strain evidence="15">ZZ-2019</strain>
        <tissue evidence="15">Adductor muscle</tissue>
    </source>
</reference>
<dbReference type="InterPro" id="IPR031481">
    <property type="entry name" value="Glyco_tran_10_N"/>
</dbReference>
<dbReference type="Proteomes" id="UP001186944">
    <property type="component" value="Unassembled WGS sequence"/>
</dbReference>
<evidence type="ECO:0000256" key="10">
    <source>
        <dbReference type="ARBA" id="ARBA00023136"/>
    </source>
</evidence>
<evidence type="ECO:0000256" key="4">
    <source>
        <dbReference type="ARBA" id="ARBA00022676"/>
    </source>
</evidence>
<keyword evidence="10" id="KW-0472">Membrane</keyword>
<dbReference type="AlphaFoldDB" id="A0AA88Y7M7"/>
<evidence type="ECO:0000256" key="5">
    <source>
        <dbReference type="ARBA" id="ARBA00022679"/>
    </source>
</evidence>
<evidence type="ECO:0000259" key="14">
    <source>
        <dbReference type="Pfam" id="PF17039"/>
    </source>
</evidence>
<organism evidence="15 16">
    <name type="scientific">Pinctada imbricata</name>
    <name type="common">Atlantic pearl-oyster</name>
    <name type="synonym">Pinctada martensii</name>
    <dbReference type="NCBI Taxonomy" id="66713"/>
    <lineage>
        <taxon>Eukaryota</taxon>
        <taxon>Metazoa</taxon>
        <taxon>Spiralia</taxon>
        <taxon>Lophotrochozoa</taxon>
        <taxon>Mollusca</taxon>
        <taxon>Bivalvia</taxon>
        <taxon>Autobranchia</taxon>
        <taxon>Pteriomorphia</taxon>
        <taxon>Pterioida</taxon>
        <taxon>Pterioidea</taxon>
        <taxon>Pteriidae</taxon>
        <taxon>Pinctada</taxon>
    </lineage>
</organism>
<dbReference type="GO" id="GO:0008417">
    <property type="term" value="F:fucosyltransferase activity"/>
    <property type="evidence" value="ECO:0007669"/>
    <property type="project" value="InterPro"/>
</dbReference>
<feature type="domain" description="Fucosyltransferase C-terminal" evidence="13">
    <location>
        <begin position="104"/>
        <end position="278"/>
    </location>
</feature>
<dbReference type="GO" id="GO:0032580">
    <property type="term" value="C:Golgi cisterna membrane"/>
    <property type="evidence" value="ECO:0007669"/>
    <property type="project" value="UniProtKB-SubCell"/>
</dbReference>
<evidence type="ECO:0000256" key="12">
    <source>
        <dbReference type="RuleBase" id="RU003832"/>
    </source>
</evidence>
<keyword evidence="16" id="KW-1185">Reference proteome</keyword>
<dbReference type="Gene3D" id="3.40.50.11660">
    <property type="entry name" value="Glycosyl transferase family 10, C-terminal domain"/>
    <property type="match status" value="1"/>
</dbReference>
<comment type="pathway">
    <text evidence="2">Protein modification; protein glycosylation.</text>
</comment>
<dbReference type="InterPro" id="IPR055270">
    <property type="entry name" value="Glyco_tran_10_C"/>
</dbReference>
<dbReference type="GO" id="GO:0000139">
    <property type="term" value="C:Golgi membrane"/>
    <property type="evidence" value="ECO:0007669"/>
    <property type="project" value="UniProtKB-SubCell"/>
</dbReference>
<evidence type="ECO:0000259" key="13">
    <source>
        <dbReference type="Pfam" id="PF00852"/>
    </source>
</evidence>
<name>A0AA88Y7M7_PINIB</name>
<keyword evidence="8" id="KW-1133">Transmembrane helix</keyword>
<sequence>MEKHCPKHNCRVTTDRKYIPEADAVVFEIEKMYNLPPKTKLGQVWVYVEMESPALWGNGIKTWTNLFNWTMTYRRDSDITHFYGSLTKKNQGADRTHSPDLFLNKTGTMLWLVSNCHTAGKRENFVKELQKYTAVDVVGRCGMSVCPKRSNCETSLMKNYKFYFAAENSNCRDYITEKAIRPFGHYILPVVRGGANYSLYFPPKSYIDFSSQKLGNIRNLTNYLNDFHRNRELLNNYINVKEGYRAGINYEGTPFCTLCDKLYDQSKFRRLYRSIHDWWRGQEGTSGYFCEKNELVRL</sequence>
<evidence type="ECO:0000313" key="16">
    <source>
        <dbReference type="Proteomes" id="UP001186944"/>
    </source>
</evidence>
<protein>
    <recommendedName>
        <fullName evidence="12">Fucosyltransferase</fullName>
        <ecNumber evidence="12">2.4.1.-</ecNumber>
    </recommendedName>
</protein>
<evidence type="ECO:0000256" key="6">
    <source>
        <dbReference type="ARBA" id="ARBA00022692"/>
    </source>
</evidence>
<keyword evidence="4 12" id="KW-0328">Glycosyltransferase</keyword>
<feature type="domain" description="Fucosyltransferase N-terminal" evidence="14">
    <location>
        <begin position="4"/>
        <end position="84"/>
    </location>
</feature>
<keyword evidence="5 12" id="KW-0808">Transferase</keyword>
<dbReference type="PANTHER" id="PTHR48438:SF1">
    <property type="entry name" value="ALPHA-(1,3)-FUCOSYLTRANSFERASE C-RELATED"/>
    <property type="match status" value="1"/>
</dbReference>
<gene>
    <name evidence="15" type="ORF">FSP39_007439</name>
</gene>
<dbReference type="EMBL" id="VSWD01000006">
    <property type="protein sequence ID" value="KAK3099644.1"/>
    <property type="molecule type" value="Genomic_DNA"/>
</dbReference>
<keyword evidence="9 12" id="KW-0333">Golgi apparatus</keyword>
<dbReference type="Pfam" id="PF00852">
    <property type="entry name" value="Glyco_transf_10"/>
    <property type="match status" value="1"/>
</dbReference>
<accession>A0AA88Y7M7</accession>
<keyword evidence="11" id="KW-0325">Glycoprotein</keyword>
<dbReference type="InterPro" id="IPR038577">
    <property type="entry name" value="GT10-like_C_sf"/>
</dbReference>
<evidence type="ECO:0000256" key="1">
    <source>
        <dbReference type="ARBA" id="ARBA00004323"/>
    </source>
</evidence>
<dbReference type="PANTHER" id="PTHR48438">
    <property type="entry name" value="ALPHA-(1,3)-FUCOSYLTRANSFERASE C-RELATED"/>
    <property type="match status" value="1"/>
</dbReference>
<dbReference type="FunFam" id="3.40.50.11660:FF:000002">
    <property type="entry name" value="Alpha-(1,3)-fucosyltransferase"/>
    <property type="match status" value="1"/>
</dbReference>
<dbReference type="EC" id="2.4.1.-" evidence="12"/>
<dbReference type="InterPro" id="IPR001503">
    <property type="entry name" value="Glyco_trans_10"/>
</dbReference>
<proteinExistence type="inferred from homology"/>
<evidence type="ECO:0000256" key="11">
    <source>
        <dbReference type="ARBA" id="ARBA00023180"/>
    </source>
</evidence>
<evidence type="ECO:0000256" key="2">
    <source>
        <dbReference type="ARBA" id="ARBA00004922"/>
    </source>
</evidence>
<evidence type="ECO:0000256" key="7">
    <source>
        <dbReference type="ARBA" id="ARBA00022968"/>
    </source>
</evidence>
<evidence type="ECO:0000256" key="8">
    <source>
        <dbReference type="ARBA" id="ARBA00022989"/>
    </source>
</evidence>
<evidence type="ECO:0000313" key="15">
    <source>
        <dbReference type="EMBL" id="KAK3099644.1"/>
    </source>
</evidence>
<evidence type="ECO:0000256" key="9">
    <source>
        <dbReference type="ARBA" id="ARBA00023034"/>
    </source>
</evidence>
<evidence type="ECO:0000256" key="3">
    <source>
        <dbReference type="ARBA" id="ARBA00008919"/>
    </source>
</evidence>
<dbReference type="Pfam" id="PF17039">
    <property type="entry name" value="Glyco_tran_10_N"/>
    <property type="match status" value="1"/>
</dbReference>
<comment type="caution">
    <text evidence="15">The sequence shown here is derived from an EMBL/GenBank/DDBJ whole genome shotgun (WGS) entry which is preliminary data.</text>
</comment>
<comment type="subcellular location">
    <subcellularLocation>
        <location evidence="1">Golgi apparatus membrane</location>
        <topology evidence="1">Single-pass type II membrane protein</topology>
    </subcellularLocation>
    <subcellularLocation>
        <location evidence="12">Golgi apparatus</location>
        <location evidence="12">Golgi stack membrane</location>
        <topology evidence="12">Single-pass type II membrane protein</topology>
    </subcellularLocation>
</comment>
<comment type="similarity">
    <text evidence="3 12">Belongs to the glycosyltransferase 10 family.</text>
</comment>